<proteinExistence type="predicted"/>
<evidence type="ECO:0000313" key="1">
    <source>
        <dbReference type="EMBL" id="AWB50307.1"/>
    </source>
</evidence>
<reference evidence="1 2" key="1">
    <citation type="submission" date="2018-04" db="EMBL/GenBank/DDBJ databases">
        <title>Genome sequencing of Gemmobacter.</title>
        <authorList>
            <person name="Yi H."/>
            <person name="Baek M.-G."/>
        </authorList>
    </citation>
    <scope>NUCLEOTIDE SEQUENCE [LARGE SCALE GENOMIC DNA]</scope>
    <source>
        <strain evidence="1 2">HYN0069</strain>
    </source>
</reference>
<gene>
    <name evidence="1" type="ORF">HYN69_08915</name>
</gene>
<dbReference type="Proteomes" id="UP000244496">
    <property type="component" value="Chromosome"/>
</dbReference>
<dbReference type="Gene3D" id="3.20.20.140">
    <property type="entry name" value="Metal-dependent hydrolases"/>
    <property type="match status" value="1"/>
</dbReference>
<sequence length="351" mass="38189">MIPVFDGHNDILFRILQAPENREAIWLTGEGKGHLDLPRMAAGGFWAGFFAIYMPSPHDPDADMDVLMDNPPYQVPLPAPLALAPSQAIAAELASQFLWMERSSGGRFRHVRTVAEIEAAKAAGAISGIMHMEGAEAIDPACDALYLWHAAGLRSLGPVWSRPTAFGHGVPFAFPSTPDTGPGLTDAGKRLVRVCNELRVMIDLSHLNLKGFEDVAKLSDAPLVATHSNAHAVTPSSRNLTDRQLDMIRESKGMVGLNFATVFLRPDGRRDPEMGWEAMLRHLDHLIGRLGEDHVGFGSDFDGATVPDGVVDVAGLPRLIEAMLAHGYGEAMVRKLAWDNWLGVLRRTWGA</sequence>
<evidence type="ECO:0000313" key="2">
    <source>
        <dbReference type="Proteomes" id="UP000244496"/>
    </source>
</evidence>
<dbReference type="SUPFAM" id="SSF51556">
    <property type="entry name" value="Metallo-dependent hydrolases"/>
    <property type="match status" value="1"/>
</dbReference>
<organism evidence="1 2">
    <name type="scientific">Paragemmobacter aquarius</name>
    <dbReference type="NCBI Taxonomy" id="2169400"/>
    <lineage>
        <taxon>Bacteria</taxon>
        <taxon>Pseudomonadati</taxon>
        <taxon>Pseudomonadota</taxon>
        <taxon>Alphaproteobacteria</taxon>
        <taxon>Rhodobacterales</taxon>
        <taxon>Paracoccaceae</taxon>
        <taxon>Paragemmobacter</taxon>
    </lineage>
</organism>
<name>A0A2S0UR89_9RHOB</name>
<dbReference type="GO" id="GO:0070573">
    <property type="term" value="F:metallodipeptidase activity"/>
    <property type="evidence" value="ECO:0007669"/>
    <property type="project" value="InterPro"/>
</dbReference>
<dbReference type="PROSITE" id="PS51365">
    <property type="entry name" value="RENAL_DIPEPTIDASE_2"/>
    <property type="match status" value="1"/>
</dbReference>
<dbReference type="CDD" id="cd01301">
    <property type="entry name" value="rDP_like"/>
    <property type="match status" value="1"/>
</dbReference>
<dbReference type="PANTHER" id="PTHR10443:SF12">
    <property type="entry name" value="DIPEPTIDASE"/>
    <property type="match status" value="1"/>
</dbReference>
<dbReference type="EMBL" id="CP028918">
    <property type="protein sequence ID" value="AWB50307.1"/>
    <property type="molecule type" value="Genomic_DNA"/>
</dbReference>
<dbReference type="PANTHER" id="PTHR10443">
    <property type="entry name" value="MICROSOMAL DIPEPTIDASE"/>
    <property type="match status" value="1"/>
</dbReference>
<dbReference type="AlphaFoldDB" id="A0A2S0UR89"/>
<dbReference type="GO" id="GO:0006508">
    <property type="term" value="P:proteolysis"/>
    <property type="evidence" value="ECO:0007669"/>
    <property type="project" value="InterPro"/>
</dbReference>
<dbReference type="OrthoDB" id="9804920at2"/>
<protein>
    <submittedName>
        <fullName evidence="1">Peptidase</fullName>
    </submittedName>
</protein>
<dbReference type="InterPro" id="IPR032466">
    <property type="entry name" value="Metal_Hydrolase"/>
</dbReference>
<dbReference type="Pfam" id="PF01244">
    <property type="entry name" value="Peptidase_M19"/>
    <property type="match status" value="1"/>
</dbReference>
<keyword evidence="2" id="KW-1185">Reference proteome</keyword>
<dbReference type="KEGG" id="geh:HYN69_08915"/>
<accession>A0A2S0UR89</accession>
<dbReference type="InterPro" id="IPR008257">
    <property type="entry name" value="Pept_M19"/>
</dbReference>